<name>A0A6A4NKR0_LUPAL</name>
<dbReference type="Proteomes" id="UP000447434">
    <property type="component" value="Chromosome 22"/>
</dbReference>
<dbReference type="InterPro" id="IPR007374">
    <property type="entry name" value="ASCH_domain"/>
</dbReference>
<dbReference type="SUPFAM" id="SSF88697">
    <property type="entry name" value="PUA domain-like"/>
    <property type="match status" value="1"/>
</dbReference>
<dbReference type="Pfam" id="PF04266">
    <property type="entry name" value="ASCH"/>
    <property type="match status" value="1"/>
</dbReference>
<proteinExistence type="predicted"/>
<organism evidence="1 2">
    <name type="scientific">Lupinus albus</name>
    <name type="common">White lupine</name>
    <name type="synonym">Lupinus termis</name>
    <dbReference type="NCBI Taxonomy" id="3870"/>
    <lineage>
        <taxon>Eukaryota</taxon>
        <taxon>Viridiplantae</taxon>
        <taxon>Streptophyta</taxon>
        <taxon>Embryophyta</taxon>
        <taxon>Tracheophyta</taxon>
        <taxon>Spermatophyta</taxon>
        <taxon>Magnoliopsida</taxon>
        <taxon>eudicotyledons</taxon>
        <taxon>Gunneridae</taxon>
        <taxon>Pentapetalae</taxon>
        <taxon>rosids</taxon>
        <taxon>fabids</taxon>
        <taxon>Fabales</taxon>
        <taxon>Fabaceae</taxon>
        <taxon>Papilionoideae</taxon>
        <taxon>50 kb inversion clade</taxon>
        <taxon>genistoids sensu lato</taxon>
        <taxon>core genistoids</taxon>
        <taxon>Genisteae</taxon>
        <taxon>Lupinus</taxon>
    </lineage>
</organism>
<dbReference type="SMART" id="SM01022">
    <property type="entry name" value="ASCH"/>
    <property type="match status" value="1"/>
</dbReference>
<keyword evidence="2" id="KW-1185">Reference proteome</keyword>
<sequence length="256" mass="28582">MEKKNGESDDESQCEVNIRDCLDELVNFTLQSHSHFLNHYPISSLTQDSMEGVPSYPLYKCIASSLLKCIDCEAFCLTPCNLAMQQKYDECHKLILDKGSEIVNILKSVSFEIHVQEPFFSQLKDGLKTIEGRCASGKYRRIELGNLILINKSVVFEVQGLRKYPTFSDMLEAESLEKVLPGVESVEEGVKVYRRFYTEEKEQANGVLAIIVSKVALQPYISLANLFSGLSYEGVQALLGLMHTTGTSLDALPPPG</sequence>
<protein>
    <submittedName>
        <fullName evidence="1">Putative PUA-like domain-containing protein</fullName>
    </submittedName>
</protein>
<dbReference type="AlphaFoldDB" id="A0A6A4NKR0"/>
<dbReference type="CDD" id="cd06555">
    <property type="entry name" value="ASCH_PF0470_like"/>
    <property type="match status" value="1"/>
</dbReference>
<evidence type="ECO:0000313" key="1">
    <source>
        <dbReference type="EMBL" id="KAE9588124.1"/>
    </source>
</evidence>
<reference evidence="2" key="1">
    <citation type="journal article" date="2020" name="Nat. Commun.">
        <title>Genome sequence of the cluster root forming white lupin.</title>
        <authorList>
            <person name="Hufnagel B."/>
            <person name="Marques A."/>
            <person name="Soriano A."/>
            <person name="Marques L."/>
            <person name="Divol F."/>
            <person name="Doumas P."/>
            <person name="Sallet E."/>
            <person name="Mancinotti D."/>
            <person name="Carrere S."/>
            <person name="Marande W."/>
            <person name="Arribat S."/>
            <person name="Keller J."/>
            <person name="Huneau C."/>
            <person name="Blein T."/>
            <person name="Aime D."/>
            <person name="Laguerre M."/>
            <person name="Taylor J."/>
            <person name="Schubert V."/>
            <person name="Nelson M."/>
            <person name="Geu-Flores F."/>
            <person name="Crespi M."/>
            <person name="Gallardo-Guerrero K."/>
            <person name="Delaux P.-M."/>
            <person name="Salse J."/>
            <person name="Berges H."/>
            <person name="Guyot R."/>
            <person name="Gouzy J."/>
            <person name="Peret B."/>
        </authorList>
    </citation>
    <scope>NUCLEOTIDE SEQUENCE [LARGE SCALE GENOMIC DNA]</scope>
    <source>
        <strain evidence="2">cv. Amiga</strain>
    </source>
</reference>
<dbReference type="InterPro" id="IPR015947">
    <property type="entry name" value="PUA-like_sf"/>
</dbReference>
<comment type="caution">
    <text evidence="1">The sequence shown here is derived from an EMBL/GenBank/DDBJ whole genome shotgun (WGS) entry which is preliminary data.</text>
</comment>
<evidence type="ECO:0000313" key="2">
    <source>
        <dbReference type="Proteomes" id="UP000447434"/>
    </source>
</evidence>
<dbReference type="OrthoDB" id="112749at2759"/>
<gene>
    <name evidence="1" type="ORF">Lalb_Chr22g0352051</name>
</gene>
<accession>A0A6A4NKR0</accession>
<dbReference type="PANTHER" id="PTHR34204">
    <property type="entry name" value="RNA-BINDING ASCH DOMAIN PROTEIN"/>
    <property type="match status" value="1"/>
</dbReference>
<dbReference type="EMBL" id="WOCE01000022">
    <property type="protein sequence ID" value="KAE9588124.1"/>
    <property type="molecule type" value="Genomic_DNA"/>
</dbReference>
<dbReference type="Gene3D" id="2.30.130.30">
    <property type="entry name" value="Hypothetical protein"/>
    <property type="match status" value="1"/>
</dbReference>
<dbReference type="PANTHER" id="PTHR34204:SF2">
    <property type="entry name" value="RNA-BINDING ASCH DOMAIN PROTEIN"/>
    <property type="match status" value="1"/>
</dbReference>